<evidence type="ECO:0000313" key="10">
    <source>
        <dbReference type="Proteomes" id="UP001597458"/>
    </source>
</evidence>
<dbReference type="GO" id="GO:0005524">
    <property type="term" value="F:ATP binding"/>
    <property type="evidence" value="ECO:0007669"/>
    <property type="project" value="UniProtKB-KW"/>
</dbReference>
<dbReference type="PROSITE" id="PS00211">
    <property type="entry name" value="ABC_TRANSPORTER_1"/>
    <property type="match status" value="1"/>
</dbReference>
<evidence type="ECO:0000256" key="4">
    <source>
        <dbReference type="ARBA" id="ARBA00022475"/>
    </source>
</evidence>
<evidence type="ECO:0000256" key="1">
    <source>
        <dbReference type="ARBA" id="ARBA00004202"/>
    </source>
</evidence>
<keyword evidence="3" id="KW-0813">Transport</keyword>
<proteinExistence type="inferred from homology"/>
<evidence type="ECO:0000256" key="5">
    <source>
        <dbReference type="ARBA" id="ARBA00022741"/>
    </source>
</evidence>
<keyword evidence="4" id="KW-1003">Cell membrane</keyword>
<dbReference type="SMART" id="SM00382">
    <property type="entry name" value="AAA"/>
    <property type="match status" value="1"/>
</dbReference>
<dbReference type="InterPro" id="IPR050388">
    <property type="entry name" value="ABC_Ni/Peptide_Import"/>
</dbReference>
<keyword evidence="5" id="KW-0547">Nucleotide-binding</keyword>
<dbReference type="RefSeq" id="WP_141189591.1">
    <property type="nucleotide sequence ID" value="NZ_JBHUMR010000007.1"/>
</dbReference>
<dbReference type="Gene3D" id="3.40.50.300">
    <property type="entry name" value="P-loop containing nucleotide triphosphate hydrolases"/>
    <property type="match status" value="1"/>
</dbReference>
<dbReference type="InterPro" id="IPR017871">
    <property type="entry name" value="ABC_transporter-like_CS"/>
</dbReference>
<evidence type="ECO:0000256" key="3">
    <source>
        <dbReference type="ARBA" id="ARBA00022448"/>
    </source>
</evidence>
<feature type="domain" description="ABC transporter" evidence="8">
    <location>
        <begin position="5"/>
        <end position="254"/>
    </location>
</feature>
<comment type="subcellular location">
    <subcellularLocation>
        <location evidence="1">Cell membrane</location>
        <topology evidence="1">Peripheral membrane protein</topology>
    </subcellularLocation>
</comment>
<dbReference type="Pfam" id="PF00005">
    <property type="entry name" value="ABC_tran"/>
    <property type="match status" value="1"/>
</dbReference>
<accession>A0ABW5PN79</accession>
<keyword evidence="10" id="KW-1185">Reference proteome</keyword>
<gene>
    <name evidence="9" type="ORF">ACFSTF_02310</name>
</gene>
<dbReference type="InterPro" id="IPR003439">
    <property type="entry name" value="ABC_transporter-like_ATP-bd"/>
</dbReference>
<comment type="caution">
    <text evidence="9">The sequence shown here is derived from an EMBL/GenBank/DDBJ whole genome shotgun (WGS) entry which is preliminary data.</text>
</comment>
<dbReference type="PROSITE" id="PS50893">
    <property type="entry name" value="ABC_TRANSPORTER_2"/>
    <property type="match status" value="1"/>
</dbReference>
<evidence type="ECO:0000256" key="6">
    <source>
        <dbReference type="ARBA" id="ARBA00022840"/>
    </source>
</evidence>
<evidence type="ECO:0000313" key="9">
    <source>
        <dbReference type="EMBL" id="MFD2616145.1"/>
    </source>
</evidence>
<dbReference type="PANTHER" id="PTHR43297">
    <property type="entry name" value="OLIGOPEPTIDE TRANSPORT ATP-BINDING PROTEIN APPD"/>
    <property type="match status" value="1"/>
</dbReference>
<name>A0ABW5PN79_9BACI</name>
<keyword evidence="7" id="KW-0472">Membrane</keyword>
<organism evidence="9 10">
    <name type="scientific">Terrilactibacillus laevilacticus</name>
    <dbReference type="NCBI Taxonomy" id="1380157"/>
    <lineage>
        <taxon>Bacteria</taxon>
        <taxon>Bacillati</taxon>
        <taxon>Bacillota</taxon>
        <taxon>Bacilli</taxon>
        <taxon>Bacillales</taxon>
        <taxon>Bacillaceae</taxon>
        <taxon>Terrilactibacillus</taxon>
    </lineage>
</organism>
<evidence type="ECO:0000259" key="8">
    <source>
        <dbReference type="PROSITE" id="PS50893"/>
    </source>
</evidence>
<reference evidence="10" key="1">
    <citation type="journal article" date="2019" name="Int. J. Syst. Evol. Microbiol.">
        <title>The Global Catalogue of Microorganisms (GCM) 10K type strain sequencing project: providing services to taxonomists for standard genome sequencing and annotation.</title>
        <authorList>
            <consortium name="The Broad Institute Genomics Platform"/>
            <consortium name="The Broad Institute Genome Sequencing Center for Infectious Disease"/>
            <person name="Wu L."/>
            <person name="Ma J."/>
        </authorList>
    </citation>
    <scope>NUCLEOTIDE SEQUENCE [LARGE SCALE GENOMIC DNA]</scope>
    <source>
        <strain evidence="10">TISTR 2241</strain>
    </source>
</reference>
<dbReference type="InterPro" id="IPR013563">
    <property type="entry name" value="Oligopep_ABC_C"/>
</dbReference>
<protein>
    <submittedName>
        <fullName evidence="9">ABC transporter ATP-binding protein</fullName>
    </submittedName>
</protein>
<evidence type="ECO:0000256" key="2">
    <source>
        <dbReference type="ARBA" id="ARBA00005417"/>
    </source>
</evidence>
<dbReference type="Pfam" id="PF08352">
    <property type="entry name" value="oligo_HPY"/>
    <property type="match status" value="1"/>
</dbReference>
<comment type="similarity">
    <text evidence="2">Belongs to the ABC transporter superfamily.</text>
</comment>
<dbReference type="PANTHER" id="PTHR43297:SF2">
    <property type="entry name" value="DIPEPTIDE TRANSPORT ATP-BINDING PROTEIN DPPD"/>
    <property type="match status" value="1"/>
</dbReference>
<dbReference type="InterPro" id="IPR003593">
    <property type="entry name" value="AAA+_ATPase"/>
</dbReference>
<dbReference type="InterPro" id="IPR027417">
    <property type="entry name" value="P-loop_NTPase"/>
</dbReference>
<keyword evidence="6 9" id="KW-0067">ATP-binding</keyword>
<evidence type="ECO:0000256" key="7">
    <source>
        <dbReference type="ARBA" id="ARBA00023136"/>
    </source>
</evidence>
<dbReference type="EMBL" id="JBHUMR010000007">
    <property type="protein sequence ID" value="MFD2616145.1"/>
    <property type="molecule type" value="Genomic_DNA"/>
</dbReference>
<dbReference type="Proteomes" id="UP001597458">
    <property type="component" value="Unassembled WGS sequence"/>
</dbReference>
<sequence>MNSLLKVEDLKVQIKKNKDVTTIIKDINFSINPGETLGVVGESGCGKSITSLAIMRLLDKNAQVTGKIQFESHDILRMTQKEFRHVRGNHISLIFQEPMTSLNPLHKIGKQISEPVIRHLKMSKSDAKERTIELLNAVGIPRPNEIYNEYPYQLSGGMRQRIVIAMAMACNPRLIIADEPTTALDVTIQAQILKLLKKIAKENGTSILFITHDLGVVAEMCDRVIVMYAGQIVEEADVRTIFKQPKHPYTKGLLSSMPNMEKEYEVLDTIEGSVPMFNEMPTGCRYASRCKLAQDICFNREPDLIKANSDHKARCYFA</sequence>
<dbReference type="CDD" id="cd03257">
    <property type="entry name" value="ABC_NikE_OppD_transporters"/>
    <property type="match status" value="1"/>
</dbReference>
<dbReference type="NCBIfam" id="TIGR01727">
    <property type="entry name" value="oligo_HPY"/>
    <property type="match status" value="1"/>
</dbReference>
<dbReference type="SUPFAM" id="SSF52540">
    <property type="entry name" value="P-loop containing nucleoside triphosphate hydrolases"/>
    <property type="match status" value="1"/>
</dbReference>